<sequence>MRGESDLPRGDRMSSENHVLSHLTFTSRVAKRAQYEALEFSLITRGVRVRNTSHANPADHEYLVTIRDGIPIACECPADDRYEGACKHRVGVAIRTPLLQAATDYSLVADGGVQIENNPENHADDSDTDQSADCDCSGLGGFPCWPCVRSGRRSLSEK</sequence>
<dbReference type="AlphaFoldDB" id="A0A1N7DE47"/>
<keyword evidence="1" id="KW-0479">Metal-binding</keyword>
<organism evidence="3 4">
    <name type="scientific">Haladaptatus litoreus</name>
    <dbReference type="NCBI Taxonomy" id="553468"/>
    <lineage>
        <taxon>Archaea</taxon>
        <taxon>Methanobacteriati</taxon>
        <taxon>Methanobacteriota</taxon>
        <taxon>Stenosarchaea group</taxon>
        <taxon>Halobacteria</taxon>
        <taxon>Halobacteriales</taxon>
        <taxon>Haladaptataceae</taxon>
        <taxon>Haladaptatus</taxon>
    </lineage>
</organism>
<evidence type="ECO:0000259" key="2">
    <source>
        <dbReference type="PROSITE" id="PS50966"/>
    </source>
</evidence>
<accession>A0A1N7DE47</accession>
<keyword evidence="4" id="KW-1185">Reference proteome</keyword>
<dbReference type="EMBL" id="FTNO01000004">
    <property type="protein sequence ID" value="SIR74140.1"/>
    <property type="molecule type" value="Genomic_DNA"/>
</dbReference>
<evidence type="ECO:0000313" key="3">
    <source>
        <dbReference type="EMBL" id="SIR74140.1"/>
    </source>
</evidence>
<evidence type="ECO:0000313" key="4">
    <source>
        <dbReference type="Proteomes" id="UP000186914"/>
    </source>
</evidence>
<dbReference type="InterPro" id="IPR007527">
    <property type="entry name" value="Znf_SWIM"/>
</dbReference>
<dbReference type="Proteomes" id="UP000186914">
    <property type="component" value="Unassembled WGS sequence"/>
</dbReference>
<evidence type="ECO:0000256" key="1">
    <source>
        <dbReference type="PROSITE-ProRule" id="PRU00325"/>
    </source>
</evidence>
<keyword evidence="1" id="KW-0862">Zinc</keyword>
<protein>
    <submittedName>
        <fullName evidence="3">SWIM zinc finger</fullName>
    </submittedName>
</protein>
<proteinExistence type="predicted"/>
<feature type="domain" description="SWIM-type" evidence="2">
    <location>
        <begin position="62"/>
        <end position="97"/>
    </location>
</feature>
<dbReference type="PROSITE" id="PS50966">
    <property type="entry name" value="ZF_SWIM"/>
    <property type="match status" value="1"/>
</dbReference>
<name>A0A1N7DE47_9EURY</name>
<gene>
    <name evidence="3" type="ORF">SAMN05421858_3551</name>
</gene>
<keyword evidence="1" id="KW-0863">Zinc-finger</keyword>
<dbReference type="GO" id="GO:0008270">
    <property type="term" value="F:zinc ion binding"/>
    <property type="evidence" value="ECO:0007669"/>
    <property type="project" value="UniProtKB-KW"/>
</dbReference>
<dbReference type="Pfam" id="PF04434">
    <property type="entry name" value="SWIM"/>
    <property type="match status" value="2"/>
</dbReference>
<reference evidence="4" key="1">
    <citation type="submission" date="2017-01" db="EMBL/GenBank/DDBJ databases">
        <authorList>
            <person name="Varghese N."/>
            <person name="Submissions S."/>
        </authorList>
    </citation>
    <scope>NUCLEOTIDE SEQUENCE [LARGE SCALE GENOMIC DNA]</scope>
    <source>
        <strain evidence="4">CGMCC 1.7737</strain>
    </source>
</reference>